<dbReference type="SUPFAM" id="SSF81383">
    <property type="entry name" value="F-box domain"/>
    <property type="match status" value="1"/>
</dbReference>
<organism evidence="3">
    <name type="scientific">Pyrenophora teres f. teres (strain 0-1)</name>
    <name type="common">Barley net blotch fungus</name>
    <name type="synonym">Drechslera teres f. teres</name>
    <dbReference type="NCBI Taxonomy" id="861557"/>
    <lineage>
        <taxon>Eukaryota</taxon>
        <taxon>Fungi</taxon>
        <taxon>Dikarya</taxon>
        <taxon>Ascomycota</taxon>
        <taxon>Pezizomycotina</taxon>
        <taxon>Dothideomycetes</taxon>
        <taxon>Pleosporomycetidae</taxon>
        <taxon>Pleosporales</taxon>
        <taxon>Pleosporineae</taxon>
        <taxon>Pleosporaceae</taxon>
        <taxon>Pyrenophora</taxon>
    </lineage>
</organism>
<reference evidence="2 3" key="1">
    <citation type="journal article" date="2010" name="Genome Biol.">
        <title>A first genome assembly of the barley fungal pathogen Pyrenophora teres f. teres.</title>
        <authorList>
            <person name="Ellwood S.R."/>
            <person name="Liu Z."/>
            <person name="Syme R.A."/>
            <person name="Lai Z."/>
            <person name="Hane J.K."/>
            <person name="Keiper F."/>
            <person name="Moffat C.S."/>
            <person name="Oliver R.P."/>
            <person name="Friesen T.L."/>
        </authorList>
    </citation>
    <scope>NUCLEOTIDE SEQUENCE [LARGE SCALE GENOMIC DNA]</scope>
    <source>
        <strain evidence="2 3">0-1</strain>
    </source>
</reference>
<gene>
    <name evidence="2" type="ORF">PTT_20255</name>
</gene>
<dbReference type="KEGG" id="pte:PTT_20255"/>
<sequence>MPELLDLCYDVMIKILEEINPEDVAACAQASKGFNNFITDNTRLHKTLYLKHFDDPRRRRPQDREPDWAGELKRVVDFQKILHSADNDVKAAAFHSVCTTAEHLIANMSNDDAGLSQNQQLIERCLQKITQNHDAFMCRSSLFARSGRLTQRPADHEEDRQLSAKLHSLLGFTPRKFGWNDLSNHPYARSRVYDLRNYTDKNQWGPFRKDGSMLVDWEMVECLMIVIGYNSYISSQKDPQLHQVPWFRALDGLIPVGLEYSGQGQPDYLTLIRQPDIALDMKDPYGVSAIYTRIVCFLDYTDLYHFNFSSDAMRLAPDEPRNALSAAEAFRHIIMSLWVTDVTAPGPLDHPDLPIVHFEGVSSAVNAQWDPSANSGIRGTVRMTREGEVRWQTISVFEGGEERWRCDGIQVGGMRCPRGVVGTWFDKDFDAHGPVGPTAFWKIAERLSEPGREGSDSENNS</sequence>
<dbReference type="AlphaFoldDB" id="E3SAN5"/>
<dbReference type="eggNOG" id="ENOG502S8VJ">
    <property type="taxonomic scope" value="Eukaryota"/>
</dbReference>
<feature type="domain" description="F-box" evidence="1">
    <location>
        <begin position="7"/>
        <end position="47"/>
    </location>
</feature>
<name>E3SAN5_PYRTT</name>
<dbReference type="InterPro" id="IPR001810">
    <property type="entry name" value="F-box_dom"/>
</dbReference>
<accession>E3SAN5</accession>
<evidence type="ECO:0000259" key="1">
    <source>
        <dbReference type="SMART" id="SM00256"/>
    </source>
</evidence>
<keyword evidence="3" id="KW-1185">Reference proteome</keyword>
<dbReference type="SMART" id="SM00256">
    <property type="entry name" value="FBOX"/>
    <property type="match status" value="1"/>
</dbReference>
<evidence type="ECO:0000313" key="2">
    <source>
        <dbReference type="EMBL" id="EFQ84973.1"/>
    </source>
</evidence>
<dbReference type="EMBL" id="GL538162">
    <property type="protein sequence ID" value="EFQ84973.1"/>
    <property type="molecule type" value="Genomic_DNA"/>
</dbReference>
<dbReference type="Pfam" id="PF00646">
    <property type="entry name" value="F-box"/>
    <property type="match status" value="1"/>
</dbReference>
<dbReference type="Proteomes" id="UP000001067">
    <property type="component" value="Unassembled WGS sequence"/>
</dbReference>
<evidence type="ECO:0000313" key="3">
    <source>
        <dbReference type="Proteomes" id="UP000001067"/>
    </source>
</evidence>
<dbReference type="HOGENOM" id="CLU_019366_3_0_1"/>
<dbReference type="InterPro" id="IPR036047">
    <property type="entry name" value="F-box-like_dom_sf"/>
</dbReference>
<protein>
    <recommendedName>
        <fullName evidence="1">F-box domain-containing protein</fullName>
    </recommendedName>
</protein>
<dbReference type="OrthoDB" id="3226064at2759"/>
<proteinExistence type="predicted"/>